<dbReference type="PANTHER" id="PTHR16305:SF28">
    <property type="entry name" value="GUANYLATE CYCLASE DOMAIN-CONTAINING PROTEIN"/>
    <property type="match status" value="1"/>
</dbReference>
<evidence type="ECO:0000313" key="4">
    <source>
        <dbReference type="EMBL" id="MFK4273045.1"/>
    </source>
</evidence>
<dbReference type="SUPFAM" id="SSF48452">
    <property type="entry name" value="TPR-like"/>
    <property type="match status" value="1"/>
</dbReference>
<keyword evidence="5" id="KW-1185">Reference proteome</keyword>
<dbReference type="InterPro" id="IPR041664">
    <property type="entry name" value="AAA_16"/>
</dbReference>
<dbReference type="PRINTS" id="PR00038">
    <property type="entry name" value="HTHLUXR"/>
</dbReference>
<dbReference type="InterPro" id="IPR036388">
    <property type="entry name" value="WH-like_DNA-bd_sf"/>
</dbReference>
<proteinExistence type="predicted"/>
<accession>A0ABW8M6W6</accession>
<comment type="caution">
    <text evidence="4">The sequence shown here is derived from an EMBL/GenBank/DDBJ whole genome shotgun (WGS) entry which is preliminary data.</text>
</comment>
<dbReference type="Pfam" id="PF00196">
    <property type="entry name" value="GerE"/>
    <property type="match status" value="1"/>
</dbReference>
<dbReference type="PROSITE" id="PS50043">
    <property type="entry name" value="HTH_LUXR_2"/>
    <property type="match status" value="1"/>
</dbReference>
<dbReference type="InterPro" id="IPR011990">
    <property type="entry name" value="TPR-like_helical_dom_sf"/>
</dbReference>
<dbReference type="SMART" id="SM00421">
    <property type="entry name" value="HTH_LUXR"/>
    <property type="match status" value="1"/>
</dbReference>
<evidence type="ECO:0000259" key="3">
    <source>
        <dbReference type="PROSITE" id="PS50043"/>
    </source>
</evidence>
<dbReference type="Proteomes" id="UP001620295">
    <property type="component" value="Unassembled WGS sequence"/>
</dbReference>
<evidence type="ECO:0000256" key="2">
    <source>
        <dbReference type="ARBA" id="ARBA00022840"/>
    </source>
</evidence>
<name>A0ABW8M6W6_9ACTN</name>
<evidence type="ECO:0000313" key="5">
    <source>
        <dbReference type="Proteomes" id="UP001620295"/>
    </source>
</evidence>
<dbReference type="InterPro" id="IPR027417">
    <property type="entry name" value="P-loop_NTPase"/>
</dbReference>
<dbReference type="Gene3D" id="1.10.10.10">
    <property type="entry name" value="Winged helix-like DNA-binding domain superfamily/Winged helix DNA-binding domain"/>
    <property type="match status" value="1"/>
</dbReference>
<protein>
    <submittedName>
        <fullName evidence="4">AAA family ATPase</fullName>
    </submittedName>
</protein>
<feature type="domain" description="HTH luxR-type" evidence="3">
    <location>
        <begin position="858"/>
        <end position="923"/>
    </location>
</feature>
<dbReference type="InterPro" id="IPR016032">
    <property type="entry name" value="Sig_transdc_resp-reg_C-effctor"/>
</dbReference>
<dbReference type="SUPFAM" id="SSF52540">
    <property type="entry name" value="P-loop containing nucleoside triphosphate hydrolases"/>
    <property type="match status" value="1"/>
</dbReference>
<evidence type="ECO:0000256" key="1">
    <source>
        <dbReference type="ARBA" id="ARBA00022741"/>
    </source>
</evidence>
<dbReference type="PANTHER" id="PTHR16305">
    <property type="entry name" value="TESTICULAR SOLUBLE ADENYLYL CYCLASE"/>
    <property type="match status" value="1"/>
</dbReference>
<organism evidence="4 5">
    <name type="scientific">Streptomyces milbemycinicus</name>
    <dbReference type="NCBI Taxonomy" id="476552"/>
    <lineage>
        <taxon>Bacteria</taxon>
        <taxon>Bacillati</taxon>
        <taxon>Actinomycetota</taxon>
        <taxon>Actinomycetes</taxon>
        <taxon>Kitasatosporales</taxon>
        <taxon>Streptomycetaceae</taxon>
        <taxon>Streptomyces</taxon>
    </lineage>
</organism>
<dbReference type="Pfam" id="PF13191">
    <property type="entry name" value="AAA_16"/>
    <property type="match status" value="1"/>
</dbReference>
<dbReference type="EMBL" id="JBJDQH010000038">
    <property type="protein sequence ID" value="MFK4273045.1"/>
    <property type="molecule type" value="Genomic_DNA"/>
</dbReference>
<keyword evidence="2" id="KW-0067">ATP-binding</keyword>
<reference evidence="4 5" key="1">
    <citation type="submission" date="2024-11" db="EMBL/GenBank/DDBJ databases">
        <title>The Natural Products Discovery Center: Release of the First 8490 Sequenced Strains for Exploring Actinobacteria Biosynthetic Diversity.</title>
        <authorList>
            <person name="Kalkreuter E."/>
            <person name="Kautsar S.A."/>
            <person name="Yang D."/>
            <person name="Bader C.D."/>
            <person name="Teijaro C.N."/>
            <person name="Fluegel L."/>
            <person name="Davis C.M."/>
            <person name="Simpson J.R."/>
            <person name="Lauterbach L."/>
            <person name="Steele A.D."/>
            <person name="Gui C."/>
            <person name="Meng S."/>
            <person name="Li G."/>
            <person name="Viehrig K."/>
            <person name="Ye F."/>
            <person name="Su P."/>
            <person name="Kiefer A.F."/>
            <person name="Nichols A."/>
            <person name="Cepeda A.J."/>
            <person name="Yan W."/>
            <person name="Fan B."/>
            <person name="Jiang Y."/>
            <person name="Adhikari A."/>
            <person name="Zheng C.-J."/>
            <person name="Schuster L."/>
            <person name="Cowan T.M."/>
            <person name="Smanski M.J."/>
            <person name="Chevrette M.G."/>
            <person name="De Carvalho L.P.S."/>
            <person name="Shen B."/>
        </authorList>
    </citation>
    <scope>NUCLEOTIDE SEQUENCE [LARGE SCALE GENOMIC DNA]</scope>
    <source>
        <strain evidence="4 5">NPDC020863</strain>
    </source>
</reference>
<dbReference type="SUPFAM" id="SSF46894">
    <property type="entry name" value="C-terminal effector domain of the bipartite response regulators"/>
    <property type="match status" value="1"/>
</dbReference>
<dbReference type="InterPro" id="IPR000792">
    <property type="entry name" value="Tscrpt_reg_LuxR_C"/>
</dbReference>
<dbReference type="PROSITE" id="PS00622">
    <property type="entry name" value="HTH_LUXR_1"/>
    <property type="match status" value="1"/>
</dbReference>
<dbReference type="RefSeq" id="WP_404749119.1">
    <property type="nucleotide sequence ID" value="NZ_JBJDQH010000038.1"/>
</dbReference>
<sequence length="940" mass="101487">MKLSEPSYYPEIVERSEEISLLAQDLANTKRGEGAVVVIHSGPGVGRTALLDEFLRQSGNSGARVCAATGSAAETGNELGVVTQLFPEDGPIAAAVWLARALDDHHGDPSPDADRLFDMLRGEFRQGPLVLAVDDVQLADAASLRFLLHLIRRLRTTPVLIVLTEPVGSCALPLAFQAELLRHPRCRRLRLQPLSVDGVTRMIEPYVAETEVARLATQFHAVSGGNPVLVRGLLADHRAGQRLEEQGIGAQYNGYPAFTQAALVSAYRDDPVLFEVVCGIAVLGENASPALVACLVDRGADVVARVMTALNTASLLNGPAFRSPLVAKALLELLDVETRGELHRRAAELLHADAALPADVAHHLLATPIAESWVLPTLLAAAEQAVQGGGQDFRLDCLRLAGRQAATEEERAAVVAARVRIGWEIDPRLITPWLGELGAALRRGHVGSSDAAWTVKHFVWHDHVEEAADILSALMERTEENSDAHAELEIVRHWVRYTCPTLLEGSVDADAPSLSGPFPQRFQLRPASYAVEMLGRLFTEGPCDQAAAMAEEILRGCRFGETTVEAVEGALLVLVYAERPGRALHWCEALLEQAGDHPTGTAAAILSSIRAEIALRQGALEEAETYADRALNAISRLGWGVAIGSPLAVRVRAAMAAGRTGLAGAWLNQDVPQGMFRTRHGLLYMHARGHYYLATDRPTVALEDFLTCGRLAKEWGMDVPTFLPWRTSAALAHLALGNGSRASALAREQLTRPGGGWPRCRAVSLRVLAATSELDRRPALLRESVNLLESCGDHVELLHSLADQFQALSEAGAPAKARIAARHARTVADNCGTETLFRRLFKEEVPEDTDESADFGQDHQGFASLTDAERRVTALAALGYSNREIGRKLFITKSTVEQHLTRVYRKLGVRNRADLGDLLAGINLAAQPQVMGRTSSAAVG</sequence>
<dbReference type="CDD" id="cd06170">
    <property type="entry name" value="LuxR_C_like"/>
    <property type="match status" value="1"/>
</dbReference>
<gene>
    <name evidence="4" type="ORF">ACI2L5_50580</name>
</gene>
<dbReference type="Gene3D" id="3.40.50.300">
    <property type="entry name" value="P-loop containing nucleotide triphosphate hydrolases"/>
    <property type="match status" value="1"/>
</dbReference>
<keyword evidence="1" id="KW-0547">Nucleotide-binding</keyword>